<dbReference type="InterPro" id="IPR035911">
    <property type="entry name" value="MurE/MurF_N"/>
</dbReference>
<dbReference type="Gene3D" id="3.40.1390.10">
    <property type="entry name" value="MurE/MurF, N-terminal domain"/>
    <property type="match status" value="1"/>
</dbReference>
<dbReference type="InterPro" id="IPR051046">
    <property type="entry name" value="MurCDEF_CellWall_CoF430Synth"/>
</dbReference>
<keyword evidence="16" id="KW-1185">Reference proteome</keyword>
<evidence type="ECO:0000256" key="2">
    <source>
        <dbReference type="ARBA" id="ARBA00022598"/>
    </source>
</evidence>
<dbReference type="GO" id="GO:0005737">
    <property type="term" value="C:cytoplasm"/>
    <property type="evidence" value="ECO:0007669"/>
    <property type="project" value="UniProtKB-SubCell"/>
</dbReference>
<evidence type="ECO:0000259" key="13">
    <source>
        <dbReference type="Pfam" id="PF02875"/>
    </source>
</evidence>
<feature type="domain" description="Mur ligase N-terminal catalytic" evidence="12">
    <location>
        <begin position="31"/>
        <end position="83"/>
    </location>
</feature>
<dbReference type="EC" id="6.3.2.10" evidence="10 11"/>
<evidence type="ECO:0000259" key="12">
    <source>
        <dbReference type="Pfam" id="PF01225"/>
    </source>
</evidence>
<comment type="pathway">
    <text evidence="10 11">Cell wall biogenesis; peptidoglycan biosynthesis.</text>
</comment>
<dbReference type="SUPFAM" id="SSF63418">
    <property type="entry name" value="MurE/MurF N-terminal domain"/>
    <property type="match status" value="1"/>
</dbReference>
<keyword evidence="7 10" id="KW-0573">Peptidoglycan synthesis</keyword>
<dbReference type="Pfam" id="PF08245">
    <property type="entry name" value="Mur_ligase_M"/>
    <property type="match status" value="1"/>
</dbReference>
<evidence type="ECO:0000256" key="4">
    <source>
        <dbReference type="ARBA" id="ARBA00022741"/>
    </source>
</evidence>
<dbReference type="GO" id="GO:0071555">
    <property type="term" value="P:cell wall organization"/>
    <property type="evidence" value="ECO:0007669"/>
    <property type="project" value="UniProtKB-KW"/>
</dbReference>
<dbReference type="InterPro" id="IPR036565">
    <property type="entry name" value="Mur-like_cat_sf"/>
</dbReference>
<keyword evidence="4 10" id="KW-0547">Nucleotide-binding</keyword>
<dbReference type="Gene3D" id="3.90.190.20">
    <property type="entry name" value="Mur ligase, C-terminal domain"/>
    <property type="match status" value="1"/>
</dbReference>
<comment type="similarity">
    <text evidence="10">Belongs to the MurCDEF family. MurF subfamily.</text>
</comment>
<keyword evidence="2 10" id="KW-0436">Ligase</keyword>
<accession>A0A563W5K7</accession>
<evidence type="ECO:0000256" key="11">
    <source>
        <dbReference type="RuleBase" id="RU004136"/>
    </source>
</evidence>
<dbReference type="RefSeq" id="WP_144868603.1">
    <property type="nucleotide sequence ID" value="NZ_LR213855.1"/>
</dbReference>
<dbReference type="UniPathway" id="UPA00219"/>
<dbReference type="SUPFAM" id="SSF53623">
    <property type="entry name" value="MurD-like peptide ligases, catalytic domain"/>
    <property type="match status" value="1"/>
</dbReference>
<dbReference type="GO" id="GO:0047480">
    <property type="term" value="F:UDP-N-acetylmuramoyl-tripeptide-D-alanyl-D-alanine ligase activity"/>
    <property type="evidence" value="ECO:0007669"/>
    <property type="project" value="UniProtKB-UniRule"/>
</dbReference>
<feature type="binding site" evidence="10">
    <location>
        <begin position="115"/>
        <end position="121"/>
    </location>
    <ligand>
        <name>ATP</name>
        <dbReference type="ChEBI" id="CHEBI:30616"/>
    </ligand>
</feature>
<name>A0A563W5K7_9CYAN</name>
<reference evidence="15 16" key="1">
    <citation type="submission" date="2019-01" db="EMBL/GenBank/DDBJ databases">
        <authorList>
            <person name="Brito A."/>
        </authorList>
    </citation>
    <scope>NUCLEOTIDE SEQUENCE [LARGE SCALE GENOMIC DNA]</scope>
    <source>
        <strain evidence="15">1</strain>
    </source>
</reference>
<evidence type="ECO:0000259" key="14">
    <source>
        <dbReference type="Pfam" id="PF08245"/>
    </source>
</evidence>
<dbReference type="InterPro" id="IPR004101">
    <property type="entry name" value="Mur_ligase_C"/>
</dbReference>
<dbReference type="AlphaFoldDB" id="A0A563W5K7"/>
<protein>
    <recommendedName>
        <fullName evidence="10 11">UDP-N-acetylmuramoyl-tripeptide--D-alanyl-D-alanine ligase</fullName>
        <ecNumber evidence="10 11">6.3.2.10</ecNumber>
    </recommendedName>
    <alternativeName>
        <fullName evidence="10">D-alanyl-D-alanine-adding enzyme</fullName>
    </alternativeName>
</protein>
<dbReference type="InterPro" id="IPR013221">
    <property type="entry name" value="Mur_ligase_cen"/>
</dbReference>
<evidence type="ECO:0000313" key="15">
    <source>
        <dbReference type="EMBL" id="VEP18979.1"/>
    </source>
</evidence>
<dbReference type="GO" id="GO:0008360">
    <property type="term" value="P:regulation of cell shape"/>
    <property type="evidence" value="ECO:0007669"/>
    <property type="project" value="UniProtKB-KW"/>
</dbReference>
<evidence type="ECO:0000313" key="16">
    <source>
        <dbReference type="Proteomes" id="UP000320055"/>
    </source>
</evidence>
<dbReference type="PANTHER" id="PTHR43024:SF1">
    <property type="entry name" value="UDP-N-ACETYLMURAMOYL-TRIPEPTIDE--D-ALANYL-D-ALANINE LIGASE"/>
    <property type="match status" value="1"/>
</dbReference>
<dbReference type="Proteomes" id="UP000320055">
    <property type="component" value="Unassembled WGS sequence"/>
</dbReference>
<keyword evidence="6 10" id="KW-0133">Cell shape</keyword>
<dbReference type="HAMAP" id="MF_02019">
    <property type="entry name" value="MurF"/>
    <property type="match status" value="1"/>
</dbReference>
<proteinExistence type="inferred from homology"/>
<dbReference type="Pfam" id="PF01225">
    <property type="entry name" value="Mur_ligase"/>
    <property type="match status" value="1"/>
</dbReference>
<dbReference type="InterPro" id="IPR000713">
    <property type="entry name" value="Mur_ligase_N"/>
</dbReference>
<dbReference type="InterPro" id="IPR036615">
    <property type="entry name" value="Mur_ligase_C_dom_sf"/>
</dbReference>
<dbReference type="SUPFAM" id="SSF53244">
    <property type="entry name" value="MurD-like peptide ligases, peptide-binding domain"/>
    <property type="match status" value="1"/>
</dbReference>
<dbReference type="Gene3D" id="3.40.1190.10">
    <property type="entry name" value="Mur-like, catalytic domain"/>
    <property type="match status" value="1"/>
</dbReference>
<comment type="catalytic activity">
    <reaction evidence="10 11">
        <text>D-alanyl-D-alanine + UDP-N-acetyl-alpha-D-muramoyl-L-alanyl-gamma-D-glutamyl-meso-2,6-diaminopimelate + ATP = UDP-N-acetyl-alpha-D-muramoyl-L-alanyl-gamma-D-glutamyl-meso-2,6-diaminopimeloyl-D-alanyl-D-alanine + ADP + phosphate + H(+)</text>
        <dbReference type="Rhea" id="RHEA:28374"/>
        <dbReference type="ChEBI" id="CHEBI:15378"/>
        <dbReference type="ChEBI" id="CHEBI:30616"/>
        <dbReference type="ChEBI" id="CHEBI:43474"/>
        <dbReference type="ChEBI" id="CHEBI:57822"/>
        <dbReference type="ChEBI" id="CHEBI:61386"/>
        <dbReference type="ChEBI" id="CHEBI:83905"/>
        <dbReference type="ChEBI" id="CHEBI:456216"/>
        <dbReference type="EC" id="6.3.2.10"/>
    </reaction>
</comment>
<organism evidence="15 16">
    <name type="scientific">Hyella patelloides LEGE 07179</name>
    <dbReference type="NCBI Taxonomy" id="945734"/>
    <lineage>
        <taxon>Bacteria</taxon>
        <taxon>Bacillati</taxon>
        <taxon>Cyanobacteriota</taxon>
        <taxon>Cyanophyceae</taxon>
        <taxon>Pleurocapsales</taxon>
        <taxon>Hyellaceae</taxon>
        <taxon>Hyella</taxon>
    </lineage>
</organism>
<dbReference type="GO" id="GO:0051301">
    <property type="term" value="P:cell division"/>
    <property type="evidence" value="ECO:0007669"/>
    <property type="project" value="UniProtKB-KW"/>
</dbReference>
<evidence type="ECO:0000256" key="1">
    <source>
        <dbReference type="ARBA" id="ARBA00022490"/>
    </source>
</evidence>
<dbReference type="InterPro" id="IPR005863">
    <property type="entry name" value="UDP-N-AcMur_synth"/>
</dbReference>
<evidence type="ECO:0000256" key="8">
    <source>
        <dbReference type="ARBA" id="ARBA00023306"/>
    </source>
</evidence>
<dbReference type="NCBIfam" id="TIGR01143">
    <property type="entry name" value="murF"/>
    <property type="match status" value="1"/>
</dbReference>
<evidence type="ECO:0000256" key="6">
    <source>
        <dbReference type="ARBA" id="ARBA00022960"/>
    </source>
</evidence>
<keyword evidence="3 10" id="KW-0132">Cell division</keyword>
<keyword evidence="5 10" id="KW-0067">ATP-binding</keyword>
<gene>
    <name evidence="10 15" type="primary">murF</name>
    <name evidence="15" type="ORF">H1P_990017</name>
</gene>
<feature type="domain" description="Mur ligase central" evidence="14">
    <location>
        <begin position="113"/>
        <end position="291"/>
    </location>
</feature>
<dbReference type="PANTHER" id="PTHR43024">
    <property type="entry name" value="UDP-N-ACETYLMURAMOYL-TRIPEPTIDE--D-ALANYL-D-ALANINE LIGASE"/>
    <property type="match status" value="1"/>
</dbReference>
<evidence type="ECO:0000256" key="7">
    <source>
        <dbReference type="ARBA" id="ARBA00022984"/>
    </source>
</evidence>
<dbReference type="OrthoDB" id="9801978at2"/>
<comment type="function">
    <text evidence="10 11">Involved in cell wall formation. Catalyzes the final step in the synthesis of UDP-N-acetylmuramoyl-pentapeptide, the precursor of murein.</text>
</comment>
<dbReference type="GO" id="GO:0005524">
    <property type="term" value="F:ATP binding"/>
    <property type="evidence" value="ECO:0007669"/>
    <property type="project" value="UniProtKB-UniRule"/>
</dbReference>
<feature type="domain" description="Mur ligase C-terminal" evidence="13">
    <location>
        <begin position="313"/>
        <end position="434"/>
    </location>
</feature>
<keyword evidence="1 10" id="KW-0963">Cytoplasm</keyword>
<keyword evidence="9 10" id="KW-0961">Cell wall biogenesis/degradation</keyword>
<evidence type="ECO:0000256" key="10">
    <source>
        <dbReference type="HAMAP-Rule" id="MF_02019"/>
    </source>
</evidence>
<evidence type="ECO:0000256" key="9">
    <source>
        <dbReference type="ARBA" id="ARBA00023316"/>
    </source>
</evidence>
<dbReference type="Pfam" id="PF02875">
    <property type="entry name" value="Mur_ligase_C"/>
    <property type="match status" value="1"/>
</dbReference>
<keyword evidence="8 10" id="KW-0131">Cell cycle</keyword>
<dbReference type="GO" id="GO:0008766">
    <property type="term" value="F:UDP-N-acetylmuramoylalanyl-D-glutamyl-2,6-diaminopimelate-D-alanyl-D-alanine ligase activity"/>
    <property type="evidence" value="ECO:0007669"/>
    <property type="project" value="RHEA"/>
</dbReference>
<evidence type="ECO:0000256" key="3">
    <source>
        <dbReference type="ARBA" id="ARBA00022618"/>
    </source>
</evidence>
<evidence type="ECO:0000256" key="5">
    <source>
        <dbReference type="ARBA" id="ARBA00022840"/>
    </source>
</evidence>
<comment type="subcellular location">
    <subcellularLocation>
        <location evidence="10 11">Cytoplasm</location>
    </subcellularLocation>
</comment>
<dbReference type="GO" id="GO:0009252">
    <property type="term" value="P:peptidoglycan biosynthetic process"/>
    <property type="evidence" value="ECO:0007669"/>
    <property type="project" value="UniProtKB-UniRule"/>
</dbReference>
<dbReference type="EMBL" id="CAACVJ010000708">
    <property type="protein sequence ID" value="VEP18979.1"/>
    <property type="molecule type" value="Genomic_DNA"/>
</dbReference>
<sequence length="447" mass="49025">MTVAIPLVELPKIFVDNLTKIIANDETKIAQGINTDTRHLQSEEIFLALVGEKFDGHDFVTTAIERKAIAIIISRELSLTTTIPQFIVKDTLKAYQQIARWWRDRVSIPIIGITGSVGKTSTKELIAAVLGTQGKVLKTQKNYNNEIGVPKTLLEITSEHDYAVIEMAMRGKGEIALLTEIAQPTIGVITNVGTAHIGRLGSEKAIADAKCELLATMPQNSTAILNHDNPLLITTAAEVWQGKTITYGLEGGDIQGQLVNTQTLQIEKESYPLPLLGIHNASNYLAAIAVAQILDIDLAFLKAGLTVELPQGRARRYQLYNDILLLDETYNAGLESMQAALKMLKETPGTRHIAVLGTMKELGNYAAKLHYRIGETVKNLKINLLFVLADEPATEEIIKGAVGVNAECFTDRQQLALRLQEVMKKGDRILFKASNSVGLNQVVEQLK</sequence>